<sequence length="107" mass="12234">MAYLGRHIPTDRPGTVHVLHFDQPTYVQEGDRGHMQPTTHYVGWTGRRVERRVRQHAVPADSVVDKMPGTAEDEKQLKATGHCLRYGRLQAPECLSAAPQRHQRTER</sequence>
<comment type="caution">
    <text evidence="1">The sequence shown here is derived from an EMBL/GenBank/DDBJ whole genome shotgun (WGS) entry which is preliminary data.</text>
</comment>
<evidence type="ECO:0000313" key="1">
    <source>
        <dbReference type="EMBL" id="NDL55657.1"/>
    </source>
</evidence>
<accession>A0A7K3LXT5</accession>
<gene>
    <name evidence="1" type="ORF">F7O44_01075</name>
</gene>
<dbReference type="EMBL" id="WLZY01000001">
    <property type="protein sequence ID" value="NDL55657.1"/>
    <property type="molecule type" value="Genomic_DNA"/>
</dbReference>
<dbReference type="RefSeq" id="WP_162448347.1">
    <property type="nucleotide sequence ID" value="NZ_WLZY01000001.1"/>
</dbReference>
<proteinExistence type="predicted"/>
<protein>
    <submittedName>
        <fullName evidence="1">Uncharacterized protein</fullName>
    </submittedName>
</protein>
<evidence type="ECO:0000313" key="2">
    <source>
        <dbReference type="Proteomes" id="UP000460435"/>
    </source>
</evidence>
<organism evidence="1 2">
    <name type="scientific">Phytoactinopolyspora mesophila</name>
    <dbReference type="NCBI Taxonomy" id="2650750"/>
    <lineage>
        <taxon>Bacteria</taxon>
        <taxon>Bacillati</taxon>
        <taxon>Actinomycetota</taxon>
        <taxon>Actinomycetes</taxon>
        <taxon>Jiangellales</taxon>
        <taxon>Jiangellaceae</taxon>
        <taxon>Phytoactinopolyspora</taxon>
    </lineage>
</organism>
<keyword evidence="2" id="KW-1185">Reference proteome</keyword>
<dbReference type="AlphaFoldDB" id="A0A7K3LXT5"/>
<dbReference type="Proteomes" id="UP000460435">
    <property type="component" value="Unassembled WGS sequence"/>
</dbReference>
<name>A0A7K3LXT5_9ACTN</name>
<reference evidence="1 2" key="1">
    <citation type="submission" date="2019-11" db="EMBL/GenBank/DDBJ databases">
        <authorList>
            <person name="Li X.-J."/>
            <person name="Feng X.-M."/>
        </authorList>
    </citation>
    <scope>NUCLEOTIDE SEQUENCE [LARGE SCALE GENOMIC DNA]</scope>
    <source>
        <strain evidence="1 2">XMNu-373</strain>
    </source>
</reference>